<proteinExistence type="predicted"/>
<evidence type="ECO:0000256" key="1">
    <source>
        <dbReference type="SAM" id="MobiDB-lite"/>
    </source>
</evidence>
<dbReference type="Proteomes" id="UP000789405">
    <property type="component" value="Unassembled WGS sequence"/>
</dbReference>
<feature type="non-terminal residue" evidence="2">
    <location>
        <position position="1"/>
    </location>
</feature>
<accession>A0A9N9AZQ2</accession>
<protein>
    <submittedName>
        <fullName evidence="2">2351_t:CDS:1</fullName>
    </submittedName>
</protein>
<name>A0A9N9AZQ2_9GLOM</name>
<keyword evidence="3" id="KW-1185">Reference proteome</keyword>
<feature type="compositionally biased region" description="Basic and acidic residues" evidence="1">
    <location>
        <begin position="12"/>
        <end position="23"/>
    </location>
</feature>
<gene>
    <name evidence="2" type="ORF">DERYTH_LOCUS5246</name>
</gene>
<feature type="region of interest" description="Disordered" evidence="1">
    <location>
        <begin position="1"/>
        <end position="46"/>
    </location>
</feature>
<comment type="caution">
    <text evidence="2">The sequence shown here is derived from an EMBL/GenBank/DDBJ whole genome shotgun (WGS) entry which is preliminary data.</text>
</comment>
<reference evidence="2" key="1">
    <citation type="submission" date="2021-06" db="EMBL/GenBank/DDBJ databases">
        <authorList>
            <person name="Kallberg Y."/>
            <person name="Tangrot J."/>
            <person name="Rosling A."/>
        </authorList>
    </citation>
    <scope>NUCLEOTIDE SEQUENCE</scope>
    <source>
        <strain evidence="2">MA453B</strain>
    </source>
</reference>
<evidence type="ECO:0000313" key="3">
    <source>
        <dbReference type="Proteomes" id="UP000789405"/>
    </source>
</evidence>
<dbReference type="EMBL" id="CAJVPY010002158">
    <property type="protein sequence ID" value="CAG8550583.1"/>
    <property type="molecule type" value="Genomic_DNA"/>
</dbReference>
<feature type="compositionally biased region" description="Polar residues" evidence="1">
    <location>
        <begin position="32"/>
        <end position="46"/>
    </location>
</feature>
<dbReference type="AlphaFoldDB" id="A0A9N9AZQ2"/>
<organism evidence="2 3">
    <name type="scientific">Dentiscutata erythropus</name>
    <dbReference type="NCBI Taxonomy" id="1348616"/>
    <lineage>
        <taxon>Eukaryota</taxon>
        <taxon>Fungi</taxon>
        <taxon>Fungi incertae sedis</taxon>
        <taxon>Mucoromycota</taxon>
        <taxon>Glomeromycotina</taxon>
        <taxon>Glomeromycetes</taxon>
        <taxon>Diversisporales</taxon>
        <taxon>Gigasporaceae</taxon>
        <taxon>Dentiscutata</taxon>
    </lineage>
</organism>
<sequence length="46" mass="4986">AITKLQAPNDGEIIRTSDEKSYDKLQAPNHGKITSSNALEITSTND</sequence>
<evidence type="ECO:0000313" key="2">
    <source>
        <dbReference type="EMBL" id="CAG8550583.1"/>
    </source>
</evidence>